<gene>
    <name evidence="2" type="ORF">GCM10010449_38980</name>
</gene>
<organism evidence="2 3">
    <name type="scientific">Streptomyces rectiviolaceus</name>
    <dbReference type="NCBI Taxonomy" id="332591"/>
    <lineage>
        <taxon>Bacteria</taxon>
        <taxon>Bacillati</taxon>
        <taxon>Actinomycetota</taxon>
        <taxon>Actinomycetes</taxon>
        <taxon>Kitasatosporales</taxon>
        <taxon>Streptomycetaceae</taxon>
        <taxon>Streptomyces</taxon>
    </lineage>
</organism>
<dbReference type="InterPro" id="IPR047647">
    <property type="entry name" value="ISAs1_transpos"/>
</dbReference>
<dbReference type="PANTHER" id="PTHR30298">
    <property type="entry name" value="H REPEAT-ASSOCIATED PREDICTED TRANSPOSASE"/>
    <property type="match status" value="1"/>
</dbReference>
<comment type="caution">
    <text evidence="2">The sequence shown here is derived from an EMBL/GenBank/DDBJ whole genome shotgun (WGS) entry which is preliminary data.</text>
</comment>
<evidence type="ECO:0000313" key="3">
    <source>
        <dbReference type="Proteomes" id="UP001501637"/>
    </source>
</evidence>
<reference evidence="3" key="1">
    <citation type="journal article" date="2019" name="Int. J. Syst. Evol. Microbiol.">
        <title>The Global Catalogue of Microorganisms (GCM) 10K type strain sequencing project: providing services to taxonomists for standard genome sequencing and annotation.</title>
        <authorList>
            <consortium name="The Broad Institute Genomics Platform"/>
            <consortium name="The Broad Institute Genome Sequencing Center for Infectious Disease"/>
            <person name="Wu L."/>
            <person name="Ma J."/>
        </authorList>
    </citation>
    <scope>NUCLEOTIDE SEQUENCE [LARGE SCALE GENOMIC DNA]</scope>
    <source>
        <strain evidence="3">JCM 9092</strain>
    </source>
</reference>
<evidence type="ECO:0008006" key="4">
    <source>
        <dbReference type="Google" id="ProtNLM"/>
    </source>
</evidence>
<dbReference type="EMBL" id="BAAAUG010000069">
    <property type="protein sequence ID" value="GAA3112927.1"/>
    <property type="molecule type" value="Genomic_DNA"/>
</dbReference>
<evidence type="ECO:0000256" key="1">
    <source>
        <dbReference type="SAM" id="MobiDB-lite"/>
    </source>
</evidence>
<evidence type="ECO:0000313" key="2">
    <source>
        <dbReference type="EMBL" id="GAA3112927.1"/>
    </source>
</evidence>
<dbReference type="NCBIfam" id="NF033564">
    <property type="entry name" value="transpos_ISAs1"/>
    <property type="match status" value="1"/>
</dbReference>
<feature type="compositionally biased region" description="Polar residues" evidence="1">
    <location>
        <begin position="284"/>
        <end position="294"/>
    </location>
</feature>
<feature type="compositionally biased region" description="Pro residues" evidence="1">
    <location>
        <begin position="305"/>
        <end position="319"/>
    </location>
</feature>
<protein>
    <recommendedName>
        <fullName evidence="4">Transposase</fullName>
    </recommendedName>
</protein>
<accession>A0ABP6MGN1</accession>
<proteinExistence type="predicted"/>
<name>A0ABP6MGN1_9ACTN</name>
<sequence length="319" mass="33112">MCACAAVCGAKSIDELAEFGERATNSLLASLGVRRHLLGWRCSPKPVTLGRVLQALDGDALDQAVGAYLADRHRITASADMPETRSRQSIAVDGKALTGSARLAAPRRHLLSAVTHDRVATIAQVEVGAKTNEVRHFKPLLAPLDLADTVVTFDALHSVKANITWLVETKKAHYIAVIKTNQPTAYAQLAALPWTSIKVQHTASATASAAASPARSKPALSPTTSAASLSPTPTSPSGSTAAASPPAGPKPARTSTRSPASPPIKPAPSTSPPPFAGIGESKILPTTSEMSRSLRTPRPFTPALHPAPWPPSATSPSAP</sequence>
<feature type="region of interest" description="Disordered" evidence="1">
    <location>
        <begin position="208"/>
        <end position="319"/>
    </location>
</feature>
<feature type="compositionally biased region" description="Low complexity" evidence="1">
    <location>
        <begin position="208"/>
        <end position="245"/>
    </location>
</feature>
<dbReference type="PANTHER" id="PTHR30298:SF0">
    <property type="entry name" value="PROTEIN YBFL-RELATED"/>
    <property type="match status" value="1"/>
</dbReference>
<keyword evidence="3" id="KW-1185">Reference proteome</keyword>
<dbReference type="Proteomes" id="UP001501637">
    <property type="component" value="Unassembled WGS sequence"/>
</dbReference>
<dbReference type="InterPro" id="IPR051698">
    <property type="entry name" value="Transposase_11-like"/>
</dbReference>
<feature type="compositionally biased region" description="Pro residues" evidence="1">
    <location>
        <begin position="260"/>
        <end position="275"/>
    </location>
</feature>